<name>A0ABR2UAN6_9ROSI</name>
<gene>
    <name evidence="1" type="ORF">V6N11_052650</name>
</gene>
<reference evidence="1 2" key="1">
    <citation type="journal article" date="2024" name="G3 (Bethesda)">
        <title>Genome assembly of Hibiscus sabdariffa L. provides insights into metabolisms of medicinal natural products.</title>
        <authorList>
            <person name="Kim T."/>
        </authorList>
    </citation>
    <scope>NUCLEOTIDE SEQUENCE [LARGE SCALE GENOMIC DNA]</scope>
    <source>
        <strain evidence="1">TK-2024</strain>
        <tissue evidence="1">Old leaves</tissue>
    </source>
</reference>
<accession>A0ABR2UAN6</accession>
<dbReference type="Proteomes" id="UP001396334">
    <property type="component" value="Unassembled WGS sequence"/>
</dbReference>
<evidence type="ECO:0000313" key="1">
    <source>
        <dbReference type="EMBL" id="KAK9046773.1"/>
    </source>
</evidence>
<protein>
    <submittedName>
        <fullName evidence="1">Uncharacterized protein</fullName>
    </submittedName>
</protein>
<keyword evidence="2" id="KW-1185">Reference proteome</keyword>
<comment type="caution">
    <text evidence="1">The sequence shown here is derived from an EMBL/GenBank/DDBJ whole genome shotgun (WGS) entry which is preliminary data.</text>
</comment>
<proteinExistence type="predicted"/>
<evidence type="ECO:0000313" key="2">
    <source>
        <dbReference type="Proteomes" id="UP001396334"/>
    </source>
</evidence>
<dbReference type="EMBL" id="JBBPBN010000001">
    <property type="protein sequence ID" value="KAK9046773.1"/>
    <property type="molecule type" value="Genomic_DNA"/>
</dbReference>
<organism evidence="1 2">
    <name type="scientific">Hibiscus sabdariffa</name>
    <name type="common">roselle</name>
    <dbReference type="NCBI Taxonomy" id="183260"/>
    <lineage>
        <taxon>Eukaryota</taxon>
        <taxon>Viridiplantae</taxon>
        <taxon>Streptophyta</taxon>
        <taxon>Embryophyta</taxon>
        <taxon>Tracheophyta</taxon>
        <taxon>Spermatophyta</taxon>
        <taxon>Magnoliopsida</taxon>
        <taxon>eudicotyledons</taxon>
        <taxon>Gunneridae</taxon>
        <taxon>Pentapetalae</taxon>
        <taxon>rosids</taxon>
        <taxon>malvids</taxon>
        <taxon>Malvales</taxon>
        <taxon>Malvaceae</taxon>
        <taxon>Malvoideae</taxon>
        <taxon>Hibiscus</taxon>
    </lineage>
</organism>
<sequence>MSPFTLVRCISELCLHAWFVDFMAIPHEADDVVNHMAKLDIPQDSLLTLLLVFEYPQDSLKNALLLDVHGSLLRINN</sequence>